<feature type="transmembrane region" description="Helical" evidence="2">
    <location>
        <begin position="150"/>
        <end position="169"/>
    </location>
</feature>
<accession>A0A9N8ZNI8</accession>
<proteinExistence type="predicted"/>
<comment type="caution">
    <text evidence="3">The sequence shown here is derived from an EMBL/GenBank/DDBJ whole genome shotgun (WGS) entry which is preliminary data.</text>
</comment>
<reference evidence="3" key="1">
    <citation type="submission" date="2021-06" db="EMBL/GenBank/DDBJ databases">
        <authorList>
            <person name="Kallberg Y."/>
            <person name="Tangrot J."/>
            <person name="Rosling A."/>
        </authorList>
    </citation>
    <scope>NUCLEOTIDE SEQUENCE</scope>
    <source>
        <strain evidence="3">BR232B</strain>
    </source>
</reference>
<feature type="compositionally biased region" description="Basic and acidic residues" evidence="1">
    <location>
        <begin position="396"/>
        <end position="412"/>
    </location>
</feature>
<evidence type="ECO:0000313" key="3">
    <source>
        <dbReference type="EMBL" id="CAG8501837.1"/>
    </source>
</evidence>
<evidence type="ECO:0000256" key="2">
    <source>
        <dbReference type="SAM" id="Phobius"/>
    </source>
</evidence>
<keyword evidence="2" id="KW-0812">Transmembrane</keyword>
<feature type="compositionally biased region" description="Acidic residues" evidence="1">
    <location>
        <begin position="445"/>
        <end position="459"/>
    </location>
</feature>
<gene>
    <name evidence="3" type="ORF">PBRASI_LOCUS2648</name>
</gene>
<dbReference type="AlphaFoldDB" id="A0A9N8ZNI8"/>
<feature type="region of interest" description="Disordered" evidence="1">
    <location>
        <begin position="431"/>
        <end position="459"/>
    </location>
</feature>
<name>A0A9N8ZNI8_9GLOM</name>
<organism evidence="3 4">
    <name type="scientific">Paraglomus brasilianum</name>
    <dbReference type="NCBI Taxonomy" id="144538"/>
    <lineage>
        <taxon>Eukaryota</taxon>
        <taxon>Fungi</taxon>
        <taxon>Fungi incertae sedis</taxon>
        <taxon>Mucoromycota</taxon>
        <taxon>Glomeromycotina</taxon>
        <taxon>Glomeromycetes</taxon>
        <taxon>Paraglomerales</taxon>
        <taxon>Paraglomeraceae</taxon>
        <taxon>Paraglomus</taxon>
    </lineage>
</organism>
<dbReference type="EMBL" id="CAJVPI010000214">
    <property type="protein sequence ID" value="CAG8501837.1"/>
    <property type="molecule type" value="Genomic_DNA"/>
</dbReference>
<keyword evidence="2" id="KW-0472">Membrane</keyword>
<keyword evidence="4" id="KW-1185">Reference proteome</keyword>
<evidence type="ECO:0000256" key="1">
    <source>
        <dbReference type="SAM" id="MobiDB-lite"/>
    </source>
</evidence>
<feature type="transmembrane region" description="Helical" evidence="2">
    <location>
        <begin position="34"/>
        <end position="53"/>
    </location>
</feature>
<sequence>MSAQGINKLQLHFDKYEETVEIAYATLILKRPTLWCVVVLGLNATVWQVYSFIHTYIYGVFTNPYIPLLTLVASGTGLYVLLSEILVHSNTNTNLKDASKSILQPLHNRLEKEFAQPTPVKYSEICNRLKIRIQWLRDSVSKFRKDNPRLYLAVVLNTCFLLALLGKLMSPMKQAVLIVNSLLLIPPLIHYDAITKFQTLCENQHLVEVWKWLNDTVLKLPTQSSQNADLLFQTNVDSIRPYSPPSNYREEAITATGRLVPGNRIEHDKMVPSSNITEEEKRSSIGSRRKKDQKDRSEDIELGERKVVIVEVKKLEAETVNEQENATKGVVKEDTAKKDVDMDEAKGQLEQTRQPEEKKDDSSVMPSFLTSEDKPSEVFQQDSLVIQNLPPPIQTEQDHGSETPKFETKDHMSMSVVGEKIKEALAESTAALAPADGNDLNDSVLDGEWEKDFDDIKED</sequence>
<keyword evidence="2" id="KW-1133">Transmembrane helix</keyword>
<feature type="region of interest" description="Disordered" evidence="1">
    <location>
        <begin position="259"/>
        <end position="298"/>
    </location>
</feature>
<evidence type="ECO:0000313" key="4">
    <source>
        <dbReference type="Proteomes" id="UP000789739"/>
    </source>
</evidence>
<feature type="region of interest" description="Disordered" evidence="1">
    <location>
        <begin position="324"/>
        <end position="412"/>
    </location>
</feature>
<feature type="compositionally biased region" description="Basic and acidic residues" evidence="1">
    <location>
        <begin position="330"/>
        <end position="362"/>
    </location>
</feature>
<protein>
    <submittedName>
        <fullName evidence="3">9873_t:CDS:1</fullName>
    </submittedName>
</protein>
<feature type="transmembrane region" description="Helical" evidence="2">
    <location>
        <begin position="65"/>
        <end position="87"/>
    </location>
</feature>
<dbReference type="Proteomes" id="UP000789739">
    <property type="component" value="Unassembled WGS sequence"/>
</dbReference>